<evidence type="ECO:0000313" key="3">
    <source>
        <dbReference type="Proteomes" id="UP000660262"/>
    </source>
</evidence>
<keyword evidence="3" id="KW-1185">Reference proteome</keyword>
<reference evidence="2" key="1">
    <citation type="submission" date="2020-10" db="EMBL/GenBank/DDBJ databases">
        <title>Unveiling of a novel bifunctional photoreceptor, Dualchrome1, isolated from a cosmopolitan green alga.</title>
        <authorList>
            <person name="Suzuki S."/>
            <person name="Kawachi M."/>
        </authorList>
    </citation>
    <scope>NUCLEOTIDE SEQUENCE</scope>
    <source>
        <strain evidence="2">NIES 2893</strain>
    </source>
</reference>
<dbReference type="PANTHER" id="PTHR34573">
    <property type="entry name" value="VKC DOMAIN-CONTAINING PROTEIN"/>
    <property type="match status" value="1"/>
</dbReference>
<evidence type="ECO:0008006" key="4">
    <source>
        <dbReference type="Google" id="ProtNLM"/>
    </source>
</evidence>
<feature type="region of interest" description="Disordered" evidence="1">
    <location>
        <begin position="1"/>
        <end position="20"/>
    </location>
</feature>
<sequence length="274" mass="28193">MADVASAVEEDSSPAGSSPVLVASVVAPTEAAEAVAPSEETPAPSGAIPSTLERASALWPLSSGAESDGVSLGESGGGDDRLALSRAIVVGALSSALVVGAVTTPFQALADSEGPPPIEVPYTPYEVQKESKEDAVALAKALKELPAGTVKGYGAFWCEGCNKQKDVLGKQAVDILFESGVYVECFPEGVRKNVPGKEDITKPAAVCNGFDKPGWPLWVVNDPQSGKELRRITGVKTTEQLENALIGSGGVVGDVLSGAKSLVDRNLISGERMF</sequence>
<evidence type="ECO:0000256" key="1">
    <source>
        <dbReference type="SAM" id="MobiDB-lite"/>
    </source>
</evidence>
<name>A0A830HUB0_9CHLO</name>
<gene>
    <name evidence="2" type="ORF">PPROV_000943300</name>
</gene>
<dbReference type="Gene3D" id="3.40.30.10">
    <property type="entry name" value="Glutaredoxin"/>
    <property type="match status" value="1"/>
</dbReference>
<organism evidence="2 3">
    <name type="scientific">Pycnococcus provasolii</name>
    <dbReference type="NCBI Taxonomy" id="41880"/>
    <lineage>
        <taxon>Eukaryota</taxon>
        <taxon>Viridiplantae</taxon>
        <taxon>Chlorophyta</taxon>
        <taxon>Pseudoscourfieldiophyceae</taxon>
        <taxon>Pseudoscourfieldiales</taxon>
        <taxon>Pycnococcaceae</taxon>
        <taxon>Pycnococcus</taxon>
    </lineage>
</organism>
<protein>
    <recommendedName>
        <fullName evidence="4">Thioredoxin domain-containing protein</fullName>
    </recommendedName>
</protein>
<dbReference type="Proteomes" id="UP000660262">
    <property type="component" value="Unassembled WGS sequence"/>
</dbReference>
<proteinExistence type="predicted"/>
<comment type="caution">
    <text evidence="2">The sequence shown here is derived from an EMBL/GenBank/DDBJ whole genome shotgun (WGS) entry which is preliminary data.</text>
</comment>
<dbReference type="PANTHER" id="PTHR34573:SF1">
    <property type="entry name" value="VITAMIN K EPOXIDE REDUCTASE DOMAIN-CONTAINING PROTEIN"/>
    <property type="match status" value="1"/>
</dbReference>
<dbReference type="EMBL" id="BNJQ01000030">
    <property type="protein sequence ID" value="GHP10702.1"/>
    <property type="molecule type" value="Genomic_DNA"/>
</dbReference>
<accession>A0A830HUB0</accession>
<evidence type="ECO:0000313" key="2">
    <source>
        <dbReference type="EMBL" id="GHP10702.1"/>
    </source>
</evidence>
<dbReference type="OrthoDB" id="343052at2759"/>
<dbReference type="AlphaFoldDB" id="A0A830HUB0"/>